<organism evidence="2 3">
    <name type="scientific">Trametes pubescens</name>
    <name type="common">White-rot fungus</name>
    <dbReference type="NCBI Taxonomy" id="154538"/>
    <lineage>
        <taxon>Eukaryota</taxon>
        <taxon>Fungi</taxon>
        <taxon>Dikarya</taxon>
        <taxon>Basidiomycota</taxon>
        <taxon>Agaricomycotina</taxon>
        <taxon>Agaricomycetes</taxon>
        <taxon>Polyporales</taxon>
        <taxon>Polyporaceae</taxon>
        <taxon>Trametes</taxon>
    </lineage>
</organism>
<dbReference type="OMA" id="DPFQHRI"/>
<evidence type="ECO:0000313" key="3">
    <source>
        <dbReference type="Proteomes" id="UP000184267"/>
    </source>
</evidence>
<accession>A0A1M2VLJ4</accession>
<dbReference type="OrthoDB" id="1684102at2759"/>
<dbReference type="EMBL" id="MNAD01001042">
    <property type="protein sequence ID" value="OJT08420.1"/>
    <property type="molecule type" value="Genomic_DNA"/>
</dbReference>
<feature type="transmembrane region" description="Helical" evidence="1">
    <location>
        <begin position="7"/>
        <end position="28"/>
    </location>
</feature>
<gene>
    <name evidence="2" type="ORF">TRAPUB_603</name>
</gene>
<dbReference type="AlphaFoldDB" id="A0A1M2VLJ4"/>
<sequence>MITFKQIFRAVQTVAVPLILAYVVRLIWGDQTVEETPASLYRPLLADIDFVPRALPVTFRVDVPELASYERVSVVQNSTGPADTTAVILNWSRFPNVLLITSLLCGPWLDNTIAQVYIWNNHHKPLSYEDLKNTGCPRSKLRIHNAPRNMLFQGRYLACAQADTPYCFIQDDDYLIRSEIIQTLRARIAEPGASGAIHLLPPHEHLSTALREVHVRSPDASHLADIHTSFAWLGHGAMLRRSEAQRFLNLMRYLRAADDEMKMADNFFTILSNRVPEVWFDQSFELGGGHAFTVGSEGDERNKDYILRATRYLESLAHCGHASCDTSTIGTDQARPKPPYVTLDGPYTPSEQTHAACRGSACVLETNIRLAPESISHFATDVNDILTLERRNADILGEAGKSNYLEHAPSNAVDLKAETVFRSFAHAAEGDTISLDVLTDISDAREWTAVELVWLVGAATEDILQACTFEWSSDNVTWHAAAHNPICYATTREATIGDEQVPLSECSVQMVLGSSALHLRATGRYYRARLIENKSERWVVAEVWLRGL</sequence>
<dbReference type="InterPro" id="IPR029044">
    <property type="entry name" value="Nucleotide-diphossugar_trans"/>
</dbReference>
<evidence type="ECO:0000313" key="2">
    <source>
        <dbReference type="EMBL" id="OJT08420.1"/>
    </source>
</evidence>
<evidence type="ECO:0000256" key="1">
    <source>
        <dbReference type="SAM" id="Phobius"/>
    </source>
</evidence>
<proteinExistence type="predicted"/>
<keyword evidence="1" id="KW-1133">Transmembrane helix</keyword>
<comment type="caution">
    <text evidence="2">The sequence shown here is derived from an EMBL/GenBank/DDBJ whole genome shotgun (WGS) entry which is preliminary data.</text>
</comment>
<dbReference type="SUPFAM" id="SSF53448">
    <property type="entry name" value="Nucleotide-diphospho-sugar transferases"/>
    <property type="match status" value="1"/>
</dbReference>
<dbReference type="STRING" id="154538.A0A1M2VLJ4"/>
<name>A0A1M2VLJ4_TRAPU</name>
<keyword evidence="1" id="KW-0812">Transmembrane</keyword>
<dbReference type="Proteomes" id="UP000184267">
    <property type="component" value="Unassembled WGS sequence"/>
</dbReference>
<keyword evidence="3" id="KW-1185">Reference proteome</keyword>
<protein>
    <submittedName>
        <fullName evidence="2">Uncharacterized protein</fullName>
    </submittedName>
</protein>
<reference evidence="2 3" key="1">
    <citation type="submission" date="2016-10" db="EMBL/GenBank/DDBJ databases">
        <title>Genome sequence of the basidiomycete white-rot fungus Trametes pubescens.</title>
        <authorList>
            <person name="Makela M.R."/>
            <person name="Granchi Z."/>
            <person name="Peng M."/>
            <person name="De Vries R.P."/>
            <person name="Grigoriev I."/>
            <person name="Riley R."/>
            <person name="Hilden K."/>
        </authorList>
    </citation>
    <scope>NUCLEOTIDE SEQUENCE [LARGE SCALE GENOMIC DNA]</scope>
    <source>
        <strain evidence="2 3">FBCC735</strain>
    </source>
</reference>
<keyword evidence="1" id="KW-0472">Membrane</keyword>